<dbReference type="Pfam" id="PF14398">
    <property type="entry name" value="ATPgrasp_YheCD"/>
    <property type="match status" value="1"/>
</dbReference>
<keyword evidence="2" id="KW-1185">Reference proteome</keyword>
<sequence>MGLQDRRNKRAILDHLAKRATTAQFTPETRKFSRVALAQMVQKYPILYLKPNQGYQGIGVLRITRDGNGFIVESKSKSRMATFDSLWNYLSSWTARNGFLLQQGIDSVTRNRRPFDVRIHMLKGNNEWMVGGIVGRVGPAGGVTAGIIGGGKAVPLSTLIRSHLVCPPESHERIQRQLNQAGRAAANEVGRLMPTDFEFAVDAGIDSRGRVWIFEVNYVRLNLNPFLLGDPAAYRRIVAYRRTFRKKFPQRHRPRTYNKKALKRMLSKYR</sequence>
<gene>
    <name evidence="1" type="ORF">SAMN05444972_102143</name>
</gene>
<reference evidence="2" key="1">
    <citation type="submission" date="2016-10" db="EMBL/GenBank/DDBJ databases">
        <authorList>
            <person name="Varghese N."/>
            <person name="Submissions S."/>
        </authorList>
    </citation>
    <scope>NUCLEOTIDE SEQUENCE [LARGE SCALE GENOMIC DNA]</scope>
    <source>
        <strain evidence="2">DSM 45789</strain>
    </source>
</reference>
<accession>A0A1I6PUZ8</accession>
<dbReference type="InterPro" id="IPR026838">
    <property type="entry name" value="YheC/D"/>
</dbReference>
<dbReference type="AlphaFoldDB" id="A0A1I6PUZ8"/>
<name>A0A1I6PUZ8_9BACL</name>
<evidence type="ECO:0000313" key="2">
    <source>
        <dbReference type="Proteomes" id="UP000198660"/>
    </source>
</evidence>
<dbReference type="SUPFAM" id="SSF56059">
    <property type="entry name" value="Glutathione synthetase ATP-binding domain-like"/>
    <property type="match status" value="1"/>
</dbReference>
<dbReference type="Proteomes" id="UP000198660">
    <property type="component" value="Unassembled WGS sequence"/>
</dbReference>
<dbReference type="EMBL" id="FPAA01000002">
    <property type="protein sequence ID" value="SFS43898.1"/>
    <property type="molecule type" value="Genomic_DNA"/>
</dbReference>
<proteinExistence type="predicted"/>
<protein>
    <submittedName>
        <fullName evidence="1">YheC/D like ATP-grasp</fullName>
    </submittedName>
</protein>
<dbReference type="RefSeq" id="WP_176391857.1">
    <property type="nucleotide sequence ID" value="NZ_FPAA01000002.1"/>
</dbReference>
<organism evidence="1 2">
    <name type="scientific">Marininema halotolerans</name>
    <dbReference type="NCBI Taxonomy" id="1155944"/>
    <lineage>
        <taxon>Bacteria</taxon>
        <taxon>Bacillati</taxon>
        <taxon>Bacillota</taxon>
        <taxon>Bacilli</taxon>
        <taxon>Bacillales</taxon>
        <taxon>Thermoactinomycetaceae</taxon>
        <taxon>Marininema</taxon>
    </lineage>
</organism>
<evidence type="ECO:0000313" key="1">
    <source>
        <dbReference type="EMBL" id="SFS43898.1"/>
    </source>
</evidence>